<accession>A0AAU8K3Z6</accession>
<organism evidence="1">
    <name type="scientific">Kitasatospora camelliae</name>
    <dbReference type="NCBI Taxonomy" id="3156397"/>
    <lineage>
        <taxon>Bacteria</taxon>
        <taxon>Bacillati</taxon>
        <taxon>Actinomycetota</taxon>
        <taxon>Actinomycetes</taxon>
        <taxon>Kitasatosporales</taxon>
        <taxon>Streptomycetaceae</taxon>
        <taxon>Kitasatospora</taxon>
    </lineage>
</organism>
<gene>
    <name evidence="1" type="ORF">ABWK59_25820</name>
</gene>
<protein>
    <submittedName>
        <fullName evidence="1">Uncharacterized protein</fullName>
    </submittedName>
</protein>
<evidence type="ECO:0000313" key="1">
    <source>
        <dbReference type="EMBL" id="XCM82076.1"/>
    </source>
</evidence>
<dbReference type="EMBL" id="CP159872">
    <property type="protein sequence ID" value="XCM82076.1"/>
    <property type="molecule type" value="Genomic_DNA"/>
</dbReference>
<dbReference type="RefSeq" id="WP_354643002.1">
    <property type="nucleotide sequence ID" value="NZ_CP159872.1"/>
</dbReference>
<dbReference type="AlphaFoldDB" id="A0AAU8K3Z6"/>
<proteinExistence type="predicted"/>
<reference evidence="1" key="1">
    <citation type="submission" date="2024-06" db="EMBL/GenBank/DDBJ databases">
        <title>The genome sequences of Kitasatospora sp. strain HUAS MG31.</title>
        <authorList>
            <person name="Mo P."/>
        </authorList>
    </citation>
    <scope>NUCLEOTIDE SEQUENCE</scope>
    <source>
        <strain evidence="1">HUAS MG31</strain>
    </source>
</reference>
<dbReference type="KEGG" id="kcm:ABWK59_25820"/>
<name>A0AAU8K3Z6_9ACTN</name>
<sequence>MSEFLMEADEGMLGFFSAIADVLQSFGISRAEAVARVNHAWGDQKFDPYPDLMCHEDAEYWAHGLYYTDGSNDGTVVAYWEEYPDRSTWRITPPPPADSPAWTLPRES</sequence>